<feature type="region of interest" description="Disordered" evidence="2">
    <location>
        <begin position="461"/>
        <end position="482"/>
    </location>
</feature>
<reference evidence="4" key="1">
    <citation type="submission" date="2022-07" db="EMBL/GenBank/DDBJ databases">
        <title>Draft genome sequence of Zalerion maritima ATCC 34329, a (micro)plastics degrading marine fungus.</title>
        <authorList>
            <person name="Paco A."/>
            <person name="Goncalves M.F.M."/>
            <person name="Rocha-Santos T.A.P."/>
            <person name="Alves A."/>
        </authorList>
    </citation>
    <scope>NUCLEOTIDE SEQUENCE</scope>
    <source>
        <strain evidence="4">ATCC 34329</strain>
    </source>
</reference>
<dbReference type="InterPro" id="IPR050756">
    <property type="entry name" value="CSN3"/>
</dbReference>
<accession>A0AAD5RH36</accession>
<dbReference type="Proteomes" id="UP001201980">
    <property type="component" value="Unassembled WGS sequence"/>
</dbReference>
<feature type="compositionally biased region" description="Acidic residues" evidence="2">
    <location>
        <begin position="467"/>
        <end position="482"/>
    </location>
</feature>
<dbReference type="GO" id="GO:0006511">
    <property type="term" value="P:ubiquitin-dependent protein catabolic process"/>
    <property type="evidence" value="ECO:0007669"/>
    <property type="project" value="TreeGrafter"/>
</dbReference>
<dbReference type="GO" id="GO:0008180">
    <property type="term" value="C:COP9 signalosome"/>
    <property type="evidence" value="ECO:0007669"/>
    <property type="project" value="TreeGrafter"/>
</dbReference>
<name>A0AAD5RH36_9PEZI</name>
<feature type="domain" description="COP9 signalosome complex subunit 3 N-terminal helical repeats" evidence="3">
    <location>
        <begin position="35"/>
        <end position="144"/>
    </location>
</feature>
<proteinExistence type="predicted"/>
<dbReference type="PANTHER" id="PTHR10758">
    <property type="entry name" value="26S PROTEASOME NON-ATPASE REGULATORY SUBUNIT 3/COP9 SIGNALOSOME COMPLEX SUBUNIT 3"/>
    <property type="match status" value="1"/>
</dbReference>
<dbReference type="Pfam" id="PF22788">
    <property type="entry name" value="COP9_hel_rpt"/>
    <property type="match status" value="2"/>
</dbReference>
<dbReference type="InterPro" id="IPR055089">
    <property type="entry name" value="COP9_N"/>
</dbReference>
<keyword evidence="5" id="KW-1185">Reference proteome</keyword>
<dbReference type="EMBL" id="JAKWBI020000743">
    <property type="protein sequence ID" value="KAJ2892696.1"/>
    <property type="molecule type" value="Genomic_DNA"/>
</dbReference>
<organism evidence="4 5">
    <name type="scientific">Zalerion maritima</name>
    <dbReference type="NCBI Taxonomy" id="339359"/>
    <lineage>
        <taxon>Eukaryota</taxon>
        <taxon>Fungi</taxon>
        <taxon>Dikarya</taxon>
        <taxon>Ascomycota</taxon>
        <taxon>Pezizomycotina</taxon>
        <taxon>Sordariomycetes</taxon>
        <taxon>Lulworthiomycetidae</taxon>
        <taxon>Lulworthiales</taxon>
        <taxon>Lulworthiaceae</taxon>
        <taxon>Zalerion</taxon>
    </lineage>
</organism>
<feature type="domain" description="COP9 signalosome complex subunit 3 N-terminal helical repeats" evidence="3">
    <location>
        <begin position="199"/>
        <end position="270"/>
    </location>
</feature>
<dbReference type="PANTHER" id="PTHR10758:SF1">
    <property type="entry name" value="COP9 SIGNALOSOME COMPLEX SUBUNIT 3"/>
    <property type="match status" value="1"/>
</dbReference>
<evidence type="ECO:0000313" key="5">
    <source>
        <dbReference type="Proteomes" id="UP001201980"/>
    </source>
</evidence>
<evidence type="ECO:0000256" key="1">
    <source>
        <dbReference type="ARBA" id="ARBA00022490"/>
    </source>
</evidence>
<protein>
    <submittedName>
        <fullName evidence="4">Cop9 signalosome complex subunit 3 protein</fullName>
    </submittedName>
</protein>
<evidence type="ECO:0000256" key="2">
    <source>
        <dbReference type="SAM" id="MobiDB-lite"/>
    </source>
</evidence>
<evidence type="ECO:0000259" key="3">
    <source>
        <dbReference type="Pfam" id="PF22788"/>
    </source>
</evidence>
<sequence length="482" mass="53849">MDPYPFPPPALDPSNNEKYHQAIKAHSDKLISLANESKINYNHALKSVDPAKNSISFLALLVFASENPKDVHPAELSDHIIRFLVSFDPRQVRYGGPSFINICNTLLTPHLSSIAIDAVAMALQKLDPSGSVLTLAHVSLVETAVRTYDTESISLLDVISKKILFYPGMLNQVPKGTLAADMSLPAPHFMTSNSGLNPNVKPSDVIRYDYFCGMIYLMRRDWQGAYDCWMRCATHPSKDGGVSQVMVNAYKKLSLMSLLLKGRAVKLPSGMSGSAKRVYDIMGKPYTGLAALFEAMNAKALIKHANDCQKIWDQDQNLSMVTECLASYQKWKIIDLRDIYTKVFLSEVRSQTQSAITGQELASEDEVEELVTDMISSGMLRGHLGTTDGSRTYLEFLPENPALSEEQYYEELVASSQRLKLVEPLWRMADDRVSTSKEHIKHLVRMEYNTKKRGNTTGFSAGFMDPGFEDPMEDEDLMGDSY</sequence>
<comment type="caution">
    <text evidence="4">The sequence shown here is derived from an EMBL/GenBank/DDBJ whole genome shotgun (WGS) entry which is preliminary data.</text>
</comment>
<gene>
    <name evidence="4" type="ORF">MKZ38_009471</name>
</gene>
<dbReference type="AlphaFoldDB" id="A0AAD5RH36"/>
<keyword evidence="1" id="KW-0963">Cytoplasm</keyword>
<evidence type="ECO:0000313" key="4">
    <source>
        <dbReference type="EMBL" id="KAJ2892696.1"/>
    </source>
</evidence>